<reference evidence="1 2" key="1">
    <citation type="submission" date="2023-07" db="EMBL/GenBank/DDBJ databases">
        <title>Sorghum-associated microbial communities from plants grown in Nebraska, USA.</title>
        <authorList>
            <person name="Schachtman D."/>
        </authorList>
    </citation>
    <scope>NUCLEOTIDE SEQUENCE [LARGE SCALE GENOMIC DNA]</scope>
    <source>
        <strain evidence="1 2">BE316</strain>
    </source>
</reference>
<sequence>MLKPTLLPVAAASAMPDSSRLEAFIGAAATGRLLWARWIDGELEVRGGPTPDVPVSDQIGHLFVLALRERYGDAASAVAEREWRLSTKPRRLLPARTVRRAVACAEAALSLLQAQSHLLQFEFSAQLLGWRFRRVAESLGLDPVSLGSERRRALDQALEAEFRVAPADADAVATRLRELLVTAAH</sequence>
<evidence type="ECO:0000313" key="1">
    <source>
        <dbReference type="EMBL" id="MDR7333825.1"/>
    </source>
</evidence>
<evidence type="ECO:0000313" key="2">
    <source>
        <dbReference type="Proteomes" id="UP001180825"/>
    </source>
</evidence>
<name>A0ABU2A9E3_9BURK</name>
<dbReference type="Proteomes" id="UP001180825">
    <property type="component" value="Unassembled WGS sequence"/>
</dbReference>
<keyword evidence="2" id="KW-1185">Reference proteome</keyword>
<proteinExistence type="predicted"/>
<dbReference type="EMBL" id="JAVDXV010000005">
    <property type="protein sequence ID" value="MDR7333825.1"/>
    <property type="molecule type" value="Genomic_DNA"/>
</dbReference>
<accession>A0ABU2A9E3</accession>
<gene>
    <name evidence="1" type="ORF">J2X21_002967</name>
</gene>
<organism evidence="1 2">
    <name type="scientific">Roseateles asaccharophilus</name>
    <dbReference type="NCBI Taxonomy" id="582607"/>
    <lineage>
        <taxon>Bacteria</taxon>
        <taxon>Pseudomonadati</taxon>
        <taxon>Pseudomonadota</taxon>
        <taxon>Betaproteobacteria</taxon>
        <taxon>Burkholderiales</taxon>
        <taxon>Sphaerotilaceae</taxon>
        <taxon>Roseateles</taxon>
    </lineage>
</organism>
<comment type="caution">
    <text evidence="1">The sequence shown here is derived from an EMBL/GenBank/DDBJ whole genome shotgun (WGS) entry which is preliminary data.</text>
</comment>
<protein>
    <submittedName>
        <fullName evidence="1">Uncharacterized protein</fullName>
    </submittedName>
</protein>